<keyword evidence="1" id="KW-0812">Transmembrane</keyword>
<keyword evidence="3" id="KW-1185">Reference proteome</keyword>
<name>A0A1I4ZPH6_9FLAO</name>
<dbReference type="RefSeq" id="WP_125113126.1">
    <property type="nucleotide sequence ID" value="NZ_FOUZ01000014.1"/>
</dbReference>
<evidence type="ECO:0000313" key="2">
    <source>
        <dbReference type="EMBL" id="SFN51889.1"/>
    </source>
</evidence>
<keyword evidence="1" id="KW-0472">Membrane</keyword>
<feature type="transmembrane region" description="Helical" evidence="1">
    <location>
        <begin position="74"/>
        <end position="95"/>
    </location>
</feature>
<feature type="transmembrane region" description="Helical" evidence="1">
    <location>
        <begin position="46"/>
        <end position="65"/>
    </location>
</feature>
<keyword evidence="1" id="KW-1133">Transmembrane helix</keyword>
<organism evidence="2 3">
    <name type="scientific">Algoriella xinjiangensis</name>
    <dbReference type="NCBI Taxonomy" id="684065"/>
    <lineage>
        <taxon>Bacteria</taxon>
        <taxon>Pseudomonadati</taxon>
        <taxon>Bacteroidota</taxon>
        <taxon>Flavobacteriia</taxon>
        <taxon>Flavobacteriales</taxon>
        <taxon>Weeksellaceae</taxon>
        <taxon>Algoriella</taxon>
    </lineage>
</organism>
<protein>
    <submittedName>
        <fullName evidence="2">Uncharacterized protein</fullName>
    </submittedName>
</protein>
<dbReference type="Proteomes" id="UP000199149">
    <property type="component" value="Unassembled WGS sequence"/>
</dbReference>
<accession>A0A1I4ZPH6</accession>
<evidence type="ECO:0000256" key="1">
    <source>
        <dbReference type="SAM" id="Phobius"/>
    </source>
</evidence>
<evidence type="ECO:0000313" key="3">
    <source>
        <dbReference type="Proteomes" id="UP000199149"/>
    </source>
</evidence>
<feature type="transmembrane region" description="Helical" evidence="1">
    <location>
        <begin position="7"/>
        <end position="26"/>
    </location>
</feature>
<feature type="transmembrane region" description="Helical" evidence="1">
    <location>
        <begin position="110"/>
        <end position="129"/>
    </location>
</feature>
<proteinExistence type="predicted"/>
<reference evidence="3" key="1">
    <citation type="submission" date="2016-10" db="EMBL/GenBank/DDBJ databases">
        <authorList>
            <person name="Varghese N."/>
            <person name="Submissions S."/>
        </authorList>
    </citation>
    <scope>NUCLEOTIDE SEQUENCE [LARGE SCALE GENOMIC DNA]</scope>
    <source>
        <strain evidence="3">XJ109</strain>
    </source>
</reference>
<gene>
    <name evidence="2" type="ORF">SAMN05421738_1148</name>
</gene>
<dbReference type="EMBL" id="FOUZ01000014">
    <property type="protein sequence ID" value="SFN51889.1"/>
    <property type="molecule type" value="Genomic_DNA"/>
</dbReference>
<sequence length="143" mass="16635">MKSKIYLFLLILSFFILGFLLYQNFIDFISNYFLETNNLINTSPNSHFIDRWLFCLGMAIIPLIIKTFKIKRDIIFAPITLGLIAIFVLSRVYFINNRVENLITFDTSELKIGLFFTLGVISAYLLKILKKTLNKHTSVNRAL</sequence>
<dbReference type="AlphaFoldDB" id="A0A1I4ZPH6"/>